<organism evidence="1 2">
    <name type="scientific">Arctium lappa</name>
    <name type="common">Greater burdock</name>
    <name type="synonym">Lappa major</name>
    <dbReference type="NCBI Taxonomy" id="4217"/>
    <lineage>
        <taxon>Eukaryota</taxon>
        <taxon>Viridiplantae</taxon>
        <taxon>Streptophyta</taxon>
        <taxon>Embryophyta</taxon>
        <taxon>Tracheophyta</taxon>
        <taxon>Spermatophyta</taxon>
        <taxon>Magnoliopsida</taxon>
        <taxon>eudicotyledons</taxon>
        <taxon>Gunneridae</taxon>
        <taxon>Pentapetalae</taxon>
        <taxon>asterids</taxon>
        <taxon>campanulids</taxon>
        <taxon>Asterales</taxon>
        <taxon>Asteraceae</taxon>
        <taxon>Carduoideae</taxon>
        <taxon>Cardueae</taxon>
        <taxon>Arctiinae</taxon>
        <taxon>Arctium</taxon>
    </lineage>
</organism>
<evidence type="ECO:0000313" key="1">
    <source>
        <dbReference type="EMBL" id="KAI3769505.1"/>
    </source>
</evidence>
<reference evidence="1 2" key="2">
    <citation type="journal article" date="2022" name="Mol. Ecol. Resour.">
        <title>The genomes of chicory, endive, great burdock and yacon provide insights into Asteraceae paleo-polyploidization history and plant inulin production.</title>
        <authorList>
            <person name="Fan W."/>
            <person name="Wang S."/>
            <person name="Wang H."/>
            <person name="Wang A."/>
            <person name="Jiang F."/>
            <person name="Liu H."/>
            <person name="Zhao H."/>
            <person name="Xu D."/>
            <person name="Zhang Y."/>
        </authorList>
    </citation>
    <scope>NUCLEOTIDE SEQUENCE [LARGE SCALE GENOMIC DNA]</scope>
    <source>
        <strain evidence="2">cv. Niubang</strain>
    </source>
</reference>
<gene>
    <name evidence="1" type="ORF">L6452_00611</name>
</gene>
<reference evidence="2" key="1">
    <citation type="journal article" date="2022" name="Mol. Ecol. Resour.">
        <title>The genomes of chicory, endive, great burdock and yacon provide insights into Asteraceae palaeo-polyploidization history and plant inulin production.</title>
        <authorList>
            <person name="Fan W."/>
            <person name="Wang S."/>
            <person name="Wang H."/>
            <person name="Wang A."/>
            <person name="Jiang F."/>
            <person name="Liu H."/>
            <person name="Zhao H."/>
            <person name="Xu D."/>
            <person name="Zhang Y."/>
        </authorList>
    </citation>
    <scope>NUCLEOTIDE SEQUENCE [LARGE SCALE GENOMIC DNA]</scope>
    <source>
        <strain evidence="2">cv. Niubang</strain>
    </source>
</reference>
<keyword evidence="2" id="KW-1185">Reference proteome</keyword>
<protein>
    <submittedName>
        <fullName evidence="1">Uncharacterized protein</fullName>
    </submittedName>
</protein>
<dbReference type="EMBL" id="CM042047">
    <property type="protein sequence ID" value="KAI3769505.1"/>
    <property type="molecule type" value="Genomic_DNA"/>
</dbReference>
<evidence type="ECO:0000313" key="2">
    <source>
        <dbReference type="Proteomes" id="UP001055879"/>
    </source>
</evidence>
<dbReference type="Proteomes" id="UP001055879">
    <property type="component" value="Linkage Group LG01"/>
</dbReference>
<name>A0ACB9FF74_ARCLA</name>
<accession>A0ACB9FF74</accession>
<comment type="caution">
    <text evidence="1">The sequence shown here is derived from an EMBL/GenBank/DDBJ whole genome shotgun (WGS) entry which is preliminary data.</text>
</comment>
<sequence>MYSSHNHPLQRYLLTAGVNRESFFSIVLLLLMLICNCQKLWCLANAYAIPQTFVNIMNRDIPWPRIPEDMNYEAYDLIDKRTRK</sequence>
<proteinExistence type="predicted"/>